<dbReference type="AlphaFoldDB" id="A0A371IGG6"/>
<reference evidence="1" key="1">
    <citation type="submission" date="2018-05" db="EMBL/GenBank/DDBJ databases">
        <title>Draft genome of Mucuna pruriens seed.</title>
        <authorList>
            <person name="Nnadi N.E."/>
            <person name="Vos R."/>
            <person name="Hasami M.H."/>
            <person name="Devisetty U.K."/>
            <person name="Aguiy J.C."/>
        </authorList>
    </citation>
    <scope>NUCLEOTIDE SEQUENCE [LARGE SCALE GENOMIC DNA]</scope>
    <source>
        <strain evidence="1">JCA_2017</strain>
    </source>
</reference>
<comment type="caution">
    <text evidence="1">The sequence shown here is derived from an EMBL/GenBank/DDBJ whole genome shotgun (WGS) entry which is preliminary data.</text>
</comment>
<protein>
    <submittedName>
        <fullName evidence="1">Uncharacterized protein</fullName>
    </submittedName>
</protein>
<gene>
    <name evidence="1" type="ORF">CR513_00824</name>
</gene>
<dbReference type="Proteomes" id="UP000257109">
    <property type="component" value="Unassembled WGS sequence"/>
</dbReference>
<dbReference type="EMBL" id="QJKJ01000124">
    <property type="protein sequence ID" value="RDY14157.1"/>
    <property type="molecule type" value="Genomic_DNA"/>
</dbReference>
<accession>A0A371IGG6</accession>
<sequence>MLCRCPHHDFLEGQIDAACGGTIRKKPPIEAYTTIEDMASNSNNCFPGDRHVIQRLVGMYQVHIGGAMERKLDALTRQIESLI</sequence>
<organism evidence="1 2">
    <name type="scientific">Mucuna pruriens</name>
    <name type="common">Velvet bean</name>
    <name type="synonym">Dolichos pruriens</name>
    <dbReference type="NCBI Taxonomy" id="157652"/>
    <lineage>
        <taxon>Eukaryota</taxon>
        <taxon>Viridiplantae</taxon>
        <taxon>Streptophyta</taxon>
        <taxon>Embryophyta</taxon>
        <taxon>Tracheophyta</taxon>
        <taxon>Spermatophyta</taxon>
        <taxon>Magnoliopsida</taxon>
        <taxon>eudicotyledons</taxon>
        <taxon>Gunneridae</taxon>
        <taxon>Pentapetalae</taxon>
        <taxon>rosids</taxon>
        <taxon>fabids</taxon>
        <taxon>Fabales</taxon>
        <taxon>Fabaceae</taxon>
        <taxon>Papilionoideae</taxon>
        <taxon>50 kb inversion clade</taxon>
        <taxon>NPAAA clade</taxon>
        <taxon>indigoferoid/millettioid clade</taxon>
        <taxon>Phaseoleae</taxon>
        <taxon>Mucuna</taxon>
    </lineage>
</organism>
<keyword evidence="2" id="KW-1185">Reference proteome</keyword>
<evidence type="ECO:0000313" key="1">
    <source>
        <dbReference type="EMBL" id="RDY14157.1"/>
    </source>
</evidence>
<feature type="non-terminal residue" evidence="1">
    <location>
        <position position="1"/>
    </location>
</feature>
<dbReference type="OrthoDB" id="1454624at2759"/>
<name>A0A371IGG6_MUCPR</name>
<evidence type="ECO:0000313" key="2">
    <source>
        <dbReference type="Proteomes" id="UP000257109"/>
    </source>
</evidence>
<proteinExistence type="predicted"/>